<dbReference type="PANTHER" id="PTHR33327">
    <property type="entry name" value="ENDONUCLEASE"/>
    <property type="match status" value="1"/>
</dbReference>
<evidence type="ECO:0000313" key="2">
    <source>
        <dbReference type="EMBL" id="VUZ56618.1"/>
    </source>
</evidence>
<protein>
    <submittedName>
        <fullName evidence="2">Uncharacterized protein</fullName>
    </submittedName>
</protein>
<name>A0A564ZCM9_HYMDI</name>
<gene>
    <name evidence="2" type="ORF">WMSIL1_LOCUS14198</name>
</gene>
<sequence>MSNESEPVVNAVESVRRVPPSGKQFPTVRHLQAENNASTWLFSALSMDIAAQVVDFLHKTPEKNSYDIFKRTVTSHLSDFQEKYRQQLYLQVELGDRTPSQLLQRM</sequence>
<dbReference type="AlphaFoldDB" id="A0A564ZCM9"/>
<evidence type="ECO:0000313" key="3">
    <source>
        <dbReference type="Proteomes" id="UP000321570"/>
    </source>
</evidence>
<feature type="region of interest" description="Disordered" evidence="1">
    <location>
        <begin position="1"/>
        <end position="24"/>
    </location>
</feature>
<keyword evidence="3" id="KW-1185">Reference proteome</keyword>
<accession>A0A564ZCM9</accession>
<dbReference type="EMBL" id="CABIJS010000707">
    <property type="protein sequence ID" value="VUZ56618.1"/>
    <property type="molecule type" value="Genomic_DNA"/>
</dbReference>
<organism evidence="2 3">
    <name type="scientific">Hymenolepis diminuta</name>
    <name type="common">Rat tapeworm</name>
    <dbReference type="NCBI Taxonomy" id="6216"/>
    <lineage>
        <taxon>Eukaryota</taxon>
        <taxon>Metazoa</taxon>
        <taxon>Spiralia</taxon>
        <taxon>Lophotrochozoa</taxon>
        <taxon>Platyhelminthes</taxon>
        <taxon>Cestoda</taxon>
        <taxon>Eucestoda</taxon>
        <taxon>Cyclophyllidea</taxon>
        <taxon>Hymenolepididae</taxon>
        <taxon>Hymenolepis</taxon>
    </lineage>
</organism>
<reference evidence="2 3" key="1">
    <citation type="submission" date="2019-07" db="EMBL/GenBank/DDBJ databases">
        <authorList>
            <person name="Jastrzebski P J."/>
            <person name="Paukszto L."/>
            <person name="Jastrzebski P J."/>
        </authorList>
    </citation>
    <scope>NUCLEOTIDE SEQUENCE [LARGE SCALE GENOMIC DNA]</scope>
    <source>
        <strain evidence="2 3">WMS-il1</strain>
    </source>
</reference>
<proteinExistence type="predicted"/>
<dbReference type="PANTHER" id="PTHR33327:SF3">
    <property type="entry name" value="RNA-DIRECTED DNA POLYMERASE"/>
    <property type="match status" value="1"/>
</dbReference>
<evidence type="ECO:0000256" key="1">
    <source>
        <dbReference type="SAM" id="MobiDB-lite"/>
    </source>
</evidence>
<dbReference type="Proteomes" id="UP000321570">
    <property type="component" value="Unassembled WGS sequence"/>
</dbReference>